<dbReference type="GO" id="GO:0017000">
    <property type="term" value="P:antibiotic biosynthetic process"/>
    <property type="evidence" value="ECO:0007669"/>
    <property type="project" value="UniProtKB-ARBA"/>
</dbReference>
<dbReference type="EMBL" id="VOKX01000122">
    <property type="protein sequence ID" value="KAB7833913.1"/>
    <property type="molecule type" value="Genomic_DNA"/>
</dbReference>
<dbReference type="GO" id="GO:0008610">
    <property type="term" value="P:lipid biosynthetic process"/>
    <property type="evidence" value="ECO:0007669"/>
    <property type="project" value="UniProtKB-ARBA"/>
</dbReference>
<gene>
    <name evidence="6" type="ORF">FRZ00_31605</name>
</gene>
<evidence type="ECO:0000256" key="4">
    <source>
        <dbReference type="SAM" id="MobiDB-lite"/>
    </source>
</evidence>
<dbReference type="Gene3D" id="1.10.10.1830">
    <property type="entry name" value="Non-ribosomal peptide synthase, adenylation domain"/>
    <property type="match status" value="1"/>
</dbReference>
<evidence type="ECO:0000259" key="5">
    <source>
        <dbReference type="PROSITE" id="PS50075"/>
    </source>
</evidence>
<feature type="domain" description="Carrier" evidence="5">
    <location>
        <begin position="1016"/>
        <end position="1096"/>
    </location>
</feature>
<dbReference type="InterPro" id="IPR010071">
    <property type="entry name" value="AA_adenyl_dom"/>
</dbReference>
<dbReference type="InterPro" id="IPR001242">
    <property type="entry name" value="Condensation_dom"/>
</dbReference>
<sequence>MTTPRITDLLTELRGRQVTLTADGDRLHCRAPRGALTDELLATIRARRDELLAHLRADRRIPRHDGPAPLSFAQERLWLLHQFHPHDSAYNIPLHIALRGPLNPAALRAALAEVVRRHDVLRTRYAISRGLPRPVVEPAHTPPLPLTDLTGLPAHHRDAELARLAAQEARRPFDLAQGPVLRARLLRTAPEEHRLLLTRHHIASDGWSLGILLHELGTFYRAGRDGTPAGLDALPLRYADFAAYQREQAERPETAERSTRWARHLRGAPATLDVLGPPPAEPSHAPAGTVRTDLPAALVTGLRQLGGRARTTLFPLLLSAFGLALAGPPGPYDVMVGIPVAGRPRTELEPLIGCFATIAPMRLTSDGTEPLTRLAARAQRHVQDALDGPDVPFERLVRALRPERDLAENPLFSASFAFQNTPRTAVRLPGLDAEVLPSPPVAPKFPLALTATARADGGMGLELEFDRDRIAEPVARGILTSFHAALARAVADPEAPAAPVPAAAVDRRPGREGHECLHEPVARAAARHPDAVAVSCGGTQLSYRALDTRAERLAAVLRAHGAGPERLVALCLPTGPEWVVGALAILKSGAAYLPLDPGDPAERRASVAADAGATLIVSDTALPPLHRVDVTATLPDGTPAPPARAALPGNLAYAVYTSGSTGGPKGVLVTHANVTGLLAACREALPALDAPRTWSATHSPAFDFSVWEVWGPLTAGGRLVLVPPDVARAPDELWDTLRDEQVEVLSHTPSAFHHLLPTAVRRAAPATALELVVLGGEACEPARLTPWWDALGDRRPAVVNMYGITENTIHVTVRRMTAADRSGSPVGRPLPGQRADLLDPHGRPVAPGGRGELFVGGVGLARGYLGRPGLTARSFLPDDTPGRPGARRYRSGDLARLLPDGGLDYAGRSDAQVKVRGYRVEPAETEAAALTHPAVRHCVVVPRGDGDRRHLAAYVVADTRACDGPGLRAHLAERLPRHLVPASVVFLERIPLTRNGKLDVAALPDPAAHRAPARERPRTATERTLTRLLAALLKAPPETIGTHDNLFDLGGDSLTVTQFHSRVVEEFAVDLPVRRVYQALDIATLAVTVDDFRRRAERTAVLRALAAAEAMEPGGTAGESGGNPEESAATARGPAVAANEPGAAARESGAAPVEPAVAVQESAATARGPAVTANEPGAAARESGAAPAEPAVAAQESAATKGEPGTAADELGAEAREPGTAAQEPGTDPRPPAATPQDPRTTPQEGQPCPRPE</sequence>
<dbReference type="SMART" id="SM00823">
    <property type="entry name" value="PKS_PP"/>
    <property type="match status" value="1"/>
</dbReference>
<evidence type="ECO:0000256" key="1">
    <source>
        <dbReference type="ARBA" id="ARBA00001957"/>
    </source>
</evidence>
<dbReference type="AlphaFoldDB" id="A0A5N5VZZ7"/>
<dbReference type="CDD" id="cd17643">
    <property type="entry name" value="A_NRPS_Cytc1-like"/>
    <property type="match status" value="1"/>
</dbReference>
<dbReference type="Pfam" id="PF00501">
    <property type="entry name" value="AMP-binding"/>
    <property type="match status" value="1"/>
</dbReference>
<dbReference type="SUPFAM" id="SSF52777">
    <property type="entry name" value="CoA-dependent acyltransferases"/>
    <property type="match status" value="2"/>
</dbReference>
<dbReference type="FunFam" id="3.30.559.10:FF:000012">
    <property type="entry name" value="Non-ribosomal peptide synthetase"/>
    <property type="match status" value="1"/>
</dbReference>
<dbReference type="SUPFAM" id="SSF56801">
    <property type="entry name" value="Acetyl-CoA synthetase-like"/>
    <property type="match status" value="1"/>
</dbReference>
<keyword evidence="7" id="KW-1185">Reference proteome</keyword>
<dbReference type="InterPro" id="IPR036736">
    <property type="entry name" value="ACP-like_sf"/>
</dbReference>
<dbReference type="FunFam" id="3.40.50.12780:FF:000012">
    <property type="entry name" value="Non-ribosomal peptide synthetase"/>
    <property type="match status" value="1"/>
</dbReference>
<dbReference type="Pfam" id="PF00550">
    <property type="entry name" value="PP-binding"/>
    <property type="match status" value="1"/>
</dbReference>
<feature type="compositionally biased region" description="Low complexity" evidence="4">
    <location>
        <begin position="1133"/>
        <end position="1164"/>
    </location>
</feature>
<dbReference type="InterPro" id="IPR023213">
    <property type="entry name" value="CAT-like_dom_sf"/>
</dbReference>
<evidence type="ECO:0000313" key="6">
    <source>
        <dbReference type="EMBL" id="KAB7833913.1"/>
    </source>
</evidence>
<dbReference type="GO" id="GO:0031177">
    <property type="term" value="F:phosphopantetheine binding"/>
    <property type="evidence" value="ECO:0007669"/>
    <property type="project" value="InterPro"/>
</dbReference>
<dbReference type="CDD" id="cd19531">
    <property type="entry name" value="LCL_NRPS-like"/>
    <property type="match status" value="1"/>
</dbReference>
<dbReference type="GO" id="GO:0044550">
    <property type="term" value="P:secondary metabolite biosynthetic process"/>
    <property type="evidence" value="ECO:0007669"/>
    <property type="project" value="TreeGrafter"/>
</dbReference>
<dbReference type="PANTHER" id="PTHR45527">
    <property type="entry name" value="NONRIBOSOMAL PEPTIDE SYNTHETASE"/>
    <property type="match status" value="1"/>
</dbReference>
<dbReference type="InterPro" id="IPR042099">
    <property type="entry name" value="ANL_N_sf"/>
</dbReference>
<dbReference type="Pfam" id="PF00668">
    <property type="entry name" value="Condensation"/>
    <property type="match status" value="1"/>
</dbReference>
<keyword evidence="2" id="KW-0596">Phosphopantetheine</keyword>
<dbReference type="InterPro" id="IPR020806">
    <property type="entry name" value="PKS_PP-bd"/>
</dbReference>
<dbReference type="PANTHER" id="PTHR45527:SF1">
    <property type="entry name" value="FATTY ACID SYNTHASE"/>
    <property type="match status" value="1"/>
</dbReference>
<dbReference type="GO" id="GO:0005829">
    <property type="term" value="C:cytosol"/>
    <property type="evidence" value="ECO:0007669"/>
    <property type="project" value="TreeGrafter"/>
</dbReference>
<dbReference type="SUPFAM" id="SSF47336">
    <property type="entry name" value="ACP-like"/>
    <property type="match status" value="1"/>
</dbReference>
<name>A0A5N5VZZ7_STRMB</name>
<dbReference type="Proteomes" id="UP000327000">
    <property type="component" value="Unassembled WGS sequence"/>
</dbReference>
<evidence type="ECO:0000313" key="7">
    <source>
        <dbReference type="Proteomes" id="UP000327000"/>
    </source>
</evidence>
<dbReference type="InterPro" id="IPR000873">
    <property type="entry name" value="AMP-dep_synth/lig_dom"/>
</dbReference>
<dbReference type="GO" id="GO:0003824">
    <property type="term" value="F:catalytic activity"/>
    <property type="evidence" value="ECO:0007669"/>
    <property type="project" value="InterPro"/>
</dbReference>
<dbReference type="Gene3D" id="3.40.50.12780">
    <property type="entry name" value="N-terminal domain of ligase-like"/>
    <property type="match status" value="1"/>
</dbReference>
<dbReference type="RefSeq" id="WP_152265869.1">
    <property type="nucleotide sequence ID" value="NZ_VOKX01000122.1"/>
</dbReference>
<dbReference type="InterPro" id="IPR009081">
    <property type="entry name" value="PP-bd_ACP"/>
</dbReference>
<dbReference type="Gene3D" id="1.10.1200.10">
    <property type="entry name" value="ACP-like"/>
    <property type="match status" value="1"/>
</dbReference>
<feature type="region of interest" description="Disordered" evidence="4">
    <location>
        <begin position="818"/>
        <end position="839"/>
    </location>
</feature>
<dbReference type="Gene3D" id="3.30.300.30">
    <property type="match status" value="1"/>
</dbReference>
<comment type="cofactor">
    <cofactor evidence="1">
        <name>pantetheine 4'-phosphate</name>
        <dbReference type="ChEBI" id="CHEBI:47942"/>
    </cofactor>
</comment>
<evidence type="ECO:0000256" key="3">
    <source>
        <dbReference type="ARBA" id="ARBA00022553"/>
    </source>
</evidence>
<dbReference type="Gene3D" id="3.30.559.30">
    <property type="entry name" value="Nonribosomal peptide synthetase, condensation domain"/>
    <property type="match status" value="1"/>
</dbReference>
<dbReference type="PROSITE" id="PS50075">
    <property type="entry name" value="CARRIER"/>
    <property type="match status" value="1"/>
</dbReference>
<protein>
    <submittedName>
        <fullName evidence="6">Amino acid adenylation domain-containing protein</fullName>
    </submittedName>
</protein>
<dbReference type="OrthoDB" id="2472181at2"/>
<dbReference type="InterPro" id="IPR025110">
    <property type="entry name" value="AMP-bd_C"/>
</dbReference>
<dbReference type="InterPro" id="IPR045851">
    <property type="entry name" value="AMP-bd_C_sf"/>
</dbReference>
<keyword evidence="3" id="KW-0597">Phosphoprotein</keyword>
<dbReference type="GO" id="GO:0043041">
    <property type="term" value="P:amino acid activation for nonribosomal peptide biosynthetic process"/>
    <property type="evidence" value="ECO:0007669"/>
    <property type="project" value="TreeGrafter"/>
</dbReference>
<organism evidence="6 7">
    <name type="scientific">Streptomyces mobaraensis</name>
    <name type="common">Streptoverticillium mobaraense</name>
    <dbReference type="NCBI Taxonomy" id="35621"/>
    <lineage>
        <taxon>Bacteria</taxon>
        <taxon>Bacillati</taxon>
        <taxon>Actinomycetota</taxon>
        <taxon>Actinomycetes</taxon>
        <taxon>Kitasatosporales</taxon>
        <taxon>Streptomycetaceae</taxon>
        <taxon>Streptomyces</taxon>
    </lineage>
</organism>
<dbReference type="Gene3D" id="3.30.559.10">
    <property type="entry name" value="Chloramphenicol acetyltransferase-like domain"/>
    <property type="match status" value="1"/>
</dbReference>
<accession>A0A5N5VZZ7</accession>
<feature type="region of interest" description="Disordered" evidence="4">
    <location>
        <begin position="1111"/>
        <end position="1253"/>
    </location>
</feature>
<dbReference type="Pfam" id="PF18563">
    <property type="entry name" value="TubC_N"/>
    <property type="match status" value="1"/>
</dbReference>
<dbReference type="InterPro" id="IPR044894">
    <property type="entry name" value="TubC_N_sf"/>
</dbReference>
<evidence type="ECO:0000256" key="2">
    <source>
        <dbReference type="ARBA" id="ARBA00022450"/>
    </source>
</evidence>
<proteinExistence type="predicted"/>
<dbReference type="Pfam" id="PF13193">
    <property type="entry name" value="AMP-binding_C"/>
    <property type="match status" value="1"/>
</dbReference>
<dbReference type="InterPro" id="IPR041464">
    <property type="entry name" value="TubC_N"/>
</dbReference>
<comment type="caution">
    <text evidence="6">The sequence shown here is derived from an EMBL/GenBank/DDBJ whole genome shotgun (WGS) entry which is preliminary data.</text>
</comment>
<feature type="compositionally biased region" description="Low complexity" evidence="4">
    <location>
        <begin position="1175"/>
        <end position="1199"/>
    </location>
</feature>
<dbReference type="NCBIfam" id="TIGR01733">
    <property type="entry name" value="AA-adenyl-dom"/>
    <property type="match status" value="1"/>
</dbReference>
<reference evidence="6 7" key="1">
    <citation type="journal article" date="2019" name="Microb. Cell Fact.">
        <title>Exploring novel herbicidin analogues by transcriptional regulator overexpression and MS/MS molecular networking.</title>
        <authorList>
            <person name="Shi Y."/>
            <person name="Gu R."/>
            <person name="Li Y."/>
            <person name="Wang X."/>
            <person name="Ren W."/>
            <person name="Li X."/>
            <person name="Wang L."/>
            <person name="Xie Y."/>
            <person name="Hong B."/>
        </authorList>
    </citation>
    <scope>NUCLEOTIDE SEQUENCE [LARGE SCALE GENOMIC DNA]</scope>
    <source>
        <strain evidence="6 7">US-43</strain>
    </source>
</reference>